<protein>
    <submittedName>
        <fullName evidence="2">DsrE family protein</fullName>
    </submittedName>
</protein>
<dbReference type="InterPro" id="IPR027396">
    <property type="entry name" value="DsrEFH-like"/>
</dbReference>
<feature type="signal peptide" evidence="1">
    <location>
        <begin position="1"/>
        <end position="23"/>
    </location>
</feature>
<keyword evidence="3" id="KW-1185">Reference proteome</keyword>
<accession>A0ABT7SSM9</accession>
<keyword evidence="1" id="KW-0732">Signal</keyword>
<evidence type="ECO:0000256" key="1">
    <source>
        <dbReference type="SAM" id="SignalP"/>
    </source>
</evidence>
<reference evidence="2 3" key="1">
    <citation type="submission" date="2023-06" db="EMBL/GenBank/DDBJ databases">
        <title>Alteromonas sp. ASW11-36 isolated from intertidal sand.</title>
        <authorList>
            <person name="Li Y."/>
        </authorList>
    </citation>
    <scope>NUCLEOTIDE SEQUENCE [LARGE SCALE GENOMIC DNA]</scope>
    <source>
        <strain evidence="2 3">ASW11-36</strain>
    </source>
</reference>
<dbReference type="Gene3D" id="3.40.1260.10">
    <property type="entry name" value="DsrEFH-like"/>
    <property type="match status" value="1"/>
</dbReference>
<evidence type="ECO:0000313" key="3">
    <source>
        <dbReference type="Proteomes" id="UP001234343"/>
    </source>
</evidence>
<dbReference type="InterPro" id="IPR003787">
    <property type="entry name" value="Sulphur_relay_DsrE/F-like"/>
</dbReference>
<comment type="caution">
    <text evidence="2">The sequence shown here is derived from an EMBL/GenBank/DDBJ whole genome shotgun (WGS) entry which is preliminary data.</text>
</comment>
<evidence type="ECO:0000313" key="2">
    <source>
        <dbReference type="EMBL" id="MDM7859185.1"/>
    </source>
</evidence>
<name>A0ABT7SSM9_9ALTE</name>
<dbReference type="RefSeq" id="WP_289363098.1">
    <property type="nucleotide sequence ID" value="NZ_JAUCBP010000001.1"/>
</dbReference>
<organism evidence="2 3">
    <name type="scientific">Alteromonas arenosi</name>
    <dbReference type="NCBI Taxonomy" id="3055817"/>
    <lineage>
        <taxon>Bacteria</taxon>
        <taxon>Pseudomonadati</taxon>
        <taxon>Pseudomonadota</taxon>
        <taxon>Gammaproteobacteria</taxon>
        <taxon>Alteromonadales</taxon>
        <taxon>Alteromonadaceae</taxon>
        <taxon>Alteromonas/Salinimonas group</taxon>
        <taxon>Alteromonas</taxon>
    </lineage>
</organism>
<dbReference type="SUPFAM" id="SSF75169">
    <property type="entry name" value="DsrEFH-like"/>
    <property type="match status" value="1"/>
</dbReference>
<dbReference type="PANTHER" id="PTHR37691:SF1">
    <property type="entry name" value="BLR3518 PROTEIN"/>
    <property type="match status" value="1"/>
</dbReference>
<dbReference type="Pfam" id="PF02635">
    <property type="entry name" value="DsrE"/>
    <property type="match status" value="1"/>
</dbReference>
<gene>
    <name evidence="2" type="ORF">QTP81_01025</name>
</gene>
<sequence>MQLSLTKLFFSLGAVMLTSSLHAQLSVFADGPLITGFGKHGPVEKVMLPEGASFKVAFDVVKAAEPGEVNRQFDSLARFINMHVANGVKPENIELALVVHGKASLDLLDHPTFQKAFEMDNPNRPLLEALMANQVQVILCGQSATAYEINRSQLIDGVQMHLSAMTAHALLQQQGYTVNPF</sequence>
<dbReference type="EMBL" id="JAUCBP010000001">
    <property type="protein sequence ID" value="MDM7859185.1"/>
    <property type="molecule type" value="Genomic_DNA"/>
</dbReference>
<dbReference type="Proteomes" id="UP001234343">
    <property type="component" value="Unassembled WGS sequence"/>
</dbReference>
<dbReference type="PANTHER" id="PTHR37691">
    <property type="entry name" value="BLR3518 PROTEIN"/>
    <property type="match status" value="1"/>
</dbReference>
<feature type="chain" id="PRO_5045526850" evidence="1">
    <location>
        <begin position="24"/>
        <end position="181"/>
    </location>
</feature>
<proteinExistence type="predicted"/>